<proteinExistence type="predicted"/>
<comment type="caution">
    <text evidence="1">The sequence shown here is derived from an EMBL/GenBank/DDBJ whole genome shotgun (WGS) entry which is preliminary data.</text>
</comment>
<reference evidence="1 2" key="1">
    <citation type="submission" date="2021-05" db="EMBL/GenBank/DDBJ databases">
        <title>Bacteria Genome sequencing.</title>
        <authorList>
            <person name="Takabe Y."/>
            <person name="Nakajima Y."/>
            <person name="Suzuki S."/>
            <person name="Shiozaki T."/>
        </authorList>
    </citation>
    <scope>NUCLEOTIDE SEQUENCE [LARGE SCALE GENOMIC DNA]</scope>
    <source>
        <strain evidence="1 2">AI_62</strain>
    </source>
</reference>
<protein>
    <submittedName>
        <fullName evidence="1">Uncharacterized protein</fullName>
    </submittedName>
</protein>
<name>A0ABQ4NNA7_9RHOB</name>
<evidence type="ECO:0000313" key="1">
    <source>
        <dbReference type="EMBL" id="GIT95869.1"/>
    </source>
</evidence>
<dbReference type="RefSeq" id="WP_220749356.1">
    <property type="nucleotide sequence ID" value="NZ_BPFH01000004.1"/>
</dbReference>
<accession>A0ABQ4NNA7</accession>
<organism evidence="1 2">
    <name type="scientific">Jannaschia pagri</name>
    <dbReference type="NCBI Taxonomy" id="2829797"/>
    <lineage>
        <taxon>Bacteria</taxon>
        <taxon>Pseudomonadati</taxon>
        <taxon>Pseudomonadota</taxon>
        <taxon>Alphaproteobacteria</taxon>
        <taxon>Rhodobacterales</taxon>
        <taxon>Roseobacteraceae</taxon>
        <taxon>Jannaschia</taxon>
    </lineage>
</organism>
<dbReference type="Gene3D" id="3.40.50.2300">
    <property type="match status" value="1"/>
</dbReference>
<gene>
    <name evidence="1" type="ORF">JANAI62_24920</name>
</gene>
<sequence length="117" mass="12885">MDTGSSPARGLSVIVNKSPLVADDLEEVLNGCGITDVRVFQTLDDATKLWPSLAIVEGDSTAILDHPTVVTWMATGVPIVILNGQPAEHDDARRVYRLEQPFRERDLMAVFRRLSLL</sequence>
<evidence type="ECO:0000313" key="2">
    <source>
        <dbReference type="Proteomes" id="UP000786693"/>
    </source>
</evidence>
<dbReference type="Proteomes" id="UP000786693">
    <property type="component" value="Unassembled WGS sequence"/>
</dbReference>
<dbReference type="EMBL" id="BPFH01000004">
    <property type="protein sequence ID" value="GIT95869.1"/>
    <property type="molecule type" value="Genomic_DNA"/>
</dbReference>
<keyword evidence="2" id="KW-1185">Reference proteome</keyword>